<evidence type="ECO:0000256" key="3">
    <source>
        <dbReference type="ARBA" id="ARBA00023159"/>
    </source>
</evidence>
<dbReference type="SMART" id="SM00100">
    <property type="entry name" value="cNMP"/>
    <property type="match status" value="1"/>
</dbReference>
<protein>
    <submittedName>
        <fullName evidence="7">Crp/Fnr family transcriptional regulator</fullName>
    </submittedName>
</protein>
<gene>
    <name evidence="7" type="ORF">FN960_15235</name>
</gene>
<dbReference type="InterPro" id="IPR014710">
    <property type="entry name" value="RmlC-like_jellyroll"/>
</dbReference>
<evidence type="ECO:0000313" key="7">
    <source>
        <dbReference type="EMBL" id="TSB45524.1"/>
    </source>
</evidence>
<feature type="domain" description="HTH crp-type" evidence="6">
    <location>
        <begin position="142"/>
        <end position="208"/>
    </location>
</feature>
<dbReference type="InterPro" id="IPR000595">
    <property type="entry name" value="cNMP-bd_dom"/>
</dbReference>
<dbReference type="SMART" id="SM00419">
    <property type="entry name" value="HTH_CRP"/>
    <property type="match status" value="1"/>
</dbReference>
<reference evidence="7 8" key="1">
    <citation type="submission" date="2019-07" db="EMBL/GenBank/DDBJ databases">
        <authorList>
            <person name="Park Y.J."/>
            <person name="Jeong S.E."/>
            <person name="Jung H.S."/>
        </authorList>
    </citation>
    <scope>NUCLEOTIDE SEQUENCE [LARGE SCALE GENOMIC DNA]</scope>
    <source>
        <strain evidence="8">P16(2019)</strain>
    </source>
</reference>
<dbReference type="Proteomes" id="UP000318521">
    <property type="component" value="Unassembled WGS sequence"/>
</dbReference>
<dbReference type="EMBL" id="VLXZ01000010">
    <property type="protein sequence ID" value="TSB45524.1"/>
    <property type="molecule type" value="Genomic_DNA"/>
</dbReference>
<dbReference type="PRINTS" id="PR00034">
    <property type="entry name" value="HTHCRP"/>
</dbReference>
<keyword evidence="3" id="KW-0010">Activator</keyword>
<dbReference type="InterPro" id="IPR050397">
    <property type="entry name" value="Env_Response_Regulators"/>
</dbReference>
<evidence type="ECO:0000256" key="4">
    <source>
        <dbReference type="ARBA" id="ARBA00023163"/>
    </source>
</evidence>
<dbReference type="PROSITE" id="PS51063">
    <property type="entry name" value="HTH_CRP_2"/>
    <property type="match status" value="1"/>
</dbReference>
<accession>A0A553ZVM2</accession>
<dbReference type="CDD" id="cd00038">
    <property type="entry name" value="CAP_ED"/>
    <property type="match status" value="1"/>
</dbReference>
<sequence>MKAGVRVKEFKISQVKELFEKEGKKKVYSKKEFIYHSGEAPNHVYYIKEGWVKTSREIEAGKGMTFLLRKEKELFGVTESFAGFQVRERSARCMTKCTIYSLQVQTLQKLMDENQWLCIHMMTLLAQGLLDSRKTIENLINQPVTHRLAWFLTSLTDENKRIQLPISHEEISHLIGCSRQTVTELLNKWATTGLISYQRKQITLLQPDSFMEMV</sequence>
<evidence type="ECO:0000313" key="8">
    <source>
        <dbReference type="Proteomes" id="UP000318521"/>
    </source>
</evidence>
<name>A0A553ZVM2_9BACI</name>
<evidence type="ECO:0000256" key="1">
    <source>
        <dbReference type="ARBA" id="ARBA00023015"/>
    </source>
</evidence>
<dbReference type="InterPro" id="IPR036390">
    <property type="entry name" value="WH_DNA-bd_sf"/>
</dbReference>
<dbReference type="InterPro" id="IPR012318">
    <property type="entry name" value="HTH_CRP"/>
</dbReference>
<keyword evidence="4" id="KW-0804">Transcription</keyword>
<dbReference type="PROSITE" id="PS50042">
    <property type="entry name" value="CNMP_BINDING_3"/>
    <property type="match status" value="1"/>
</dbReference>
<dbReference type="Pfam" id="PF00027">
    <property type="entry name" value="cNMP_binding"/>
    <property type="match status" value="1"/>
</dbReference>
<dbReference type="Gene3D" id="2.60.120.10">
    <property type="entry name" value="Jelly Rolls"/>
    <property type="match status" value="1"/>
</dbReference>
<dbReference type="GO" id="GO:0003700">
    <property type="term" value="F:DNA-binding transcription factor activity"/>
    <property type="evidence" value="ECO:0007669"/>
    <property type="project" value="TreeGrafter"/>
</dbReference>
<keyword evidence="8" id="KW-1185">Reference proteome</keyword>
<proteinExistence type="predicted"/>
<dbReference type="AlphaFoldDB" id="A0A553ZVM2"/>
<dbReference type="SUPFAM" id="SSF51206">
    <property type="entry name" value="cAMP-binding domain-like"/>
    <property type="match status" value="1"/>
</dbReference>
<dbReference type="PANTHER" id="PTHR24567:SF74">
    <property type="entry name" value="HTH-TYPE TRANSCRIPTIONAL REGULATOR ARCR"/>
    <property type="match status" value="1"/>
</dbReference>
<evidence type="ECO:0000259" key="6">
    <source>
        <dbReference type="PROSITE" id="PS51063"/>
    </source>
</evidence>
<dbReference type="PANTHER" id="PTHR24567">
    <property type="entry name" value="CRP FAMILY TRANSCRIPTIONAL REGULATORY PROTEIN"/>
    <property type="match status" value="1"/>
</dbReference>
<organism evidence="7 8">
    <name type="scientific">Alkalicoccobacillus porphyridii</name>
    <dbReference type="NCBI Taxonomy" id="2597270"/>
    <lineage>
        <taxon>Bacteria</taxon>
        <taxon>Bacillati</taxon>
        <taxon>Bacillota</taxon>
        <taxon>Bacilli</taxon>
        <taxon>Bacillales</taxon>
        <taxon>Bacillaceae</taxon>
        <taxon>Alkalicoccobacillus</taxon>
    </lineage>
</organism>
<keyword evidence="2" id="KW-0238">DNA-binding</keyword>
<dbReference type="GO" id="GO:0003677">
    <property type="term" value="F:DNA binding"/>
    <property type="evidence" value="ECO:0007669"/>
    <property type="project" value="UniProtKB-KW"/>
</dbReference>
<feature type="domain" description="Cyclic nucleotide-binding" evidence="5">
    <location>
        <begin position="28"/>
        <end position="111"/>
    </location>
</feature>
<evidence type="ECO:0000259" key="5">
    <source>
        <dbReference type="PROSITE" id="PS50042"/>
    </source>
</evidence>
<dbReference type="OrthoDB" id="9810708at2"/>
<dbReference type="Pfam" id="PF13545">
    <property type="entry name" value="HTH_Crp_2"/>
    <property type="match status" value="1"/>
</dbReference>
<dbReference type="GO" id="GO:0005829">
    <property type="term" value="C:cytosol"/>
    <property type="evidence" value="ECO:0007669"/>
    <property type="project" value="TreeGrafter"/>
</dbReference>
<dbReference type="SUPFAM" id="SSF46785">
    <property type="entry name" value="Winged helix' DNA-binding domain"/>
    <property type="match status" value="1"/>
</dbReference>
<keyword evidence="1" id="KW-0805">Transcription regulation</keyword>
<dbReference type="InterPro" id="IPR018490">
    <property type="entry name" value="cNMP-bd_dom_sf"/>
</dbReference>
<comment type="caution">
    <text evidence="7">The sequence shown here is derived from an EMBL/GenBank/DDBJ whole genome shotgun (WGS) entry which is preliminary data.</text>
</comment>
<evidence type="ECO:0000256" key="2">
    <source>
        <dbReference type="ARBA" id="ARBA00023125"/>
    </source>
</evidence>